<reference evidence="1" key="1">
    <citation type="journal article" date="2014" name="Front. Microbiol.">
        <title>High frequency of phylogenetically diverse reductive dehalogenase-homologous genes in deep subseafloor sedimentary metagenomes.</title>
        <authorList>
            <person name="Kawai M."/>
            <person name="Futagami T."/>
            <person name="Toyoda A."/>
            <person name="Takaki Y."/>
            <person name="Nishi S."/>
            <person name="Hori S."/>
            <person name="Arai W."/>
            <person name="Tsubouchi T."/>
            <person name="Morono Y."/>
            <person name="Uchiyama I."/>
            <person name="Ito T."/>
            <person name="Fujiyama A."/>
            <person name="Inagaki F."/>
            <person name="Takami H."/>
        </authorList>
    </citation>
    <scope>NUCLEOTIDE SEQUENCE</scope>
    <source>
        <strain evidence="1">Expedition CK06-06</strain>
    </source>
</reference>
<comment type="caution">
    <text evidence="1">The sequence shown here is derived from an EMBL/GenBank/DDBJ whole genome shotgun (WGS) entry which is preliminary data.</text>
</comment>
<sequence>MEGSRGPDVGPPSQMIMARRMRVFILQKQGLNPIQIYEL</sequence>
<evidence type="ECO:0000313" key="1">
    <source>
        <dbReference type="EMBL" id="GAG20195.1"/>
    </source>
</evidence>
<organism evidence="1">
    <name type="scientific">marine sediment metagenome</name>
    <dbReference type="NCBI Taxonomy" id="412755"/>
    <lineage>
        <taxon>unclassified sequences</taxon>
        <taxon>metagenomes</taxon>
        <taxon>ecological metagenomes</taxon>
    </lineage>
</organism>
<gene>
    <name evidence="1" type="ORF">S01H1_47263</name>
</gene>
<proteinExistence type="predicted"/>
<accession>X0VPN0</accession>
<feature type="non-terminal residue" evidence="1">
    <location>
        <position position="39"/>
    </location>
</feature>
<name>X0VPN0_9ZZZZ</name>
<dbReference type="AlphaFoldDB" id="X0VPN0"/>
<protein>
    <submittedName>
        <fullName evidence="1">Uncharacterized protein</fullName>
    </submittedName>
</protein>
<dbReference type="EMBL" id="BARS01030298">
    <property type="protein sequence ID" value="GAG20195.1"/>
    <property type="molecule type" value="Genomic_DNA"/>
</dbReference>